<dbReference type="Proteomes" id="UP000036681">
    <property type="component" value="Unplaced"/>
</dbReference>
<dbReference type="Pfam" id="PF18694">
    <property type="entry name" value="TDP-43_N"/>
    <property type="match status" value="1"/>
</dbReference>
<feature type="domain" description="TAR DNA-binding protein 43 N-terminal" evidence="1">
    <location>
        <begin position="22"/>
        <end position="57"/>
    </location>
</feature>
<evidence type="ECO:0000313" key="3">
    <source>
        <dbReference type="WBParaSite" id="ALUE_0001413501-mRNA-1"/>
    </source>
</evidence>
<dbReference type="WBParaSite" id="ALUE_0001413501-mRNA-1">
    <property type="protein sequence ID" value="ALUE_0001413501-mRNA-1"/>
    <property type="gene ID" value="ALUE_0001413501"/>
</dbReference>
<dbReference type="CDD" id="cd19609">
    <property type="entry name" value="NTD_TDP-43"/>
    <property type="match status" value="1"/>
</dbReference>
<evidence type="ECO:0000313" key="2">
    <source>
        <dbReference type="Proteomes" id="UP000036681"/>
    </source>
</evidence>
<proteinExistence type="predicted"/>
<organism evidence="2 3">
    <name type="scientific">Ascaris lumbricoides</name>
    <name type="common">Giant roundworm</name>
    <dbReference type="NCBI Taxonomy" id="6252"/>
    <lineage>
        <taxon>Eukaryota</taxon>
        <taxon>Metazoa</taxon>
        <taxon>Ecdysozoa</taxon>
        <taxon>Nematoda</taxon>
        <taxon>Chromadorea</taxon>
        <taxon>Rhabditida</taxon>
        <taxon>Spirurina</taxon>
        <taxon>Ascaridomorpha</taxon>
        <taxon>Ascaridoidea</taxon>
        <taxon>Ascarididae</taxon>
        <taxon>Ascaris</taxon>
    </lineage>
</organism>
<reference evidence="3" key="1">
    <citation type="submission" date="2023-03" db="UniProtKB">
        <authorList>
            <consortium name="WormBaseParasite"/>
        </authorList>
    </citation>
    <scope>IDENTIFICATION</scope>
</reference>
<protein>
    <submittedName>
        <fullName evidence="3">TAR DNA-binding protein 43 N-terminal domain-containing protein</fullName>
    </submittedName>
</protein>
<dbReference type="InterPro" id="IPR041105">
    <property type="entry name" value="TDP-43_N"/>
</dbReference>
<evidence type="ECO:0000259" key="1">
    <source>
        <dbReference type="Pfam" id="PF18694"/>
    </source>
</evidence>
<sequence length="81" mass="8886">MDDPPGNVDGDPPTGWVRLQLEPVDVPLEADESLLLSTVQSAIPGAHGLYYKEGSTHTVDIYNEDYLVGIHSRSTLLWVSH</sequence>
<accession>A0A9J2PVI7</accession>
<keyword evidence="2" id="KW-1185">Reference proteome</keyword>
<name>A0A9J2PVI7_ASCLU</name>
<dbReference type="AlphaFoldDB" id="A0A9J2PVI7"/>